<dbReference type="AlphaFoldDB" id="A0A7T2GIZ2"/>
<evidence type="ECO:0000256" key="1">
    <source>
        <dbReference type="SAM" id="SignalP"/>
    </source>
</evidence>
<protein>
    <submittedName>
        <fullName evidence="2">DUF4139 domain-containing protein</fullName>
    </submittedName>
</protein>
<dbReference type="EMBL" id="CP065592">
    <property type="protein sequence ID" value="QPQ54751.1"/>
    <property type="molecule type" value="Genomic_DNA"/>
</dbReference>
<organism evidence="2 3">
    <name type="scientific">Allosphingosinicella flava</name>
    <dbReference type="NCBI Taxonomy" id="2771430"/>
    <lineage>
        <taxon>Bacteria</taxon>
        <taxon>Pseudomonadati</taxon>
        <taxon>Pseudomonadota</taxon>
        <taxon>Alphaproteobacteria</taxon>
        <taxon>Sphingomonadales</taxon>
        <taxon>Sphingomonadaceae</taxon>
        <taxon>Allosphingosinicella</taxon>
    </lineage>
</organism>
<evidence type="ECO:0000313" key="3">
    <source>
        <dbReference type="Proteomes" id="UP000594873"/>
    </source>
</evidence>
<feature type="chain" id="PRO_5032906381" evidence="1">
    <location>
        <begin position="20"/>
        <end position="449"/>
    </location>
</feature>
<accession>A0A7T2GIZ2</accession>
<keyword evidence="3" id="KW-1185">Reference proteome</keyword>
<dbReference type="PANTHER" id="PTHR38075">
    <property type="entry name" value="DUF4139 DOMAIN-CONTAINING PROTEIN"/>
    <property type="match status" value="1"/>
</dbReference>
<keyword evidence="1" id="KW-0732">Signal</keyword>
<dbReference type="Proteomes" id="UP000594873">
    <property type="component" value="Chromosome"/>
</dbReference>
<name>A0A7T2GIZ2_9SPHN</name>
<sequence>MCMRYLLVIATALPGPAFAQTAQGDVSVTIYNNNQALVQDVRTLDLPAGRVRQEFPDVSGEIRPETVTLSGDGIGIVEQNFDFDLLSPSALMEKAVGETITLIRTNPATGKEERERAKVLAANGGVVLQIGQRIEVLRDDGLPVRVVFDKVPENLRARPTLSVTLESDNAGRRPLRLSYLSGGLGWNADYVAMIDEKAGRMDVQGWVTLTNNSGTTFSNAQTLLVAGGGGEGYSNVRPGTETAGRERLGGFYLYPLAGRTTIADRQTKQVSFLDVVGAPVSAGYRFANGWLGTSEKAQSASSVLTFSTGRDQGLGDALPAGTMRVYMRDQRGNAQFIGENNIGHTPMGSTVALRLGDAFDVKVKPVVEERQRINDTRWRTRMRYELTNAKPEPVTVELAQGGLDRFWTDTRIVEESQKSRREDSGQAVWTVKVPANGTATVTATFDTRF</sequence>
<feature type="signal peptide" evidence="1">
    <location>
        <begin position="1"/>
        <end position="19"/>
    </location>
</feature>
<gene>
    <name evidence="2" type="ORF">IC614_10520</name>
</gene>
<proteinExistence type="predicted"/>
<dbReference type="PANTHER" id="PTHR38075:SF1">
    <property type="entry name" value="DUF4139 DOMAIN-CONTAINING PROTEIN"/>
    <property type="match status" value="1"/>
</dbReference>
<evidence type="ECO:0000313" key="2">
    <source>
        <dbReference type="EMBL" id="QPQ54751.1"/>
    </source>
</evidence>
<dbReference type="KEGG" id="sflv:IC614_10520"/>
<reference evidence="2 3" key="1">
    <citation type="submission" date="2020-11" db="EMBL/GenBank/DDBJ databases">
        <title>Genome seq and assembly of Sphingosinicella sp.</title>
        <authorList>
            <person name="Chhetri G."/>
        </authorList>
    </citation>
    <scope>NUCLEOTIDE SEQUENCE [LARGE SCALE GENOMIC DNA]</scope>
    <source>
        <strain evidence="2 3">UDD2</strain>
    </source>
</reference>